<proteinExistence type="predicted"/>
<keyword evidence="3" id="KW-1185">Reference proteome</keyword>
<dbReference type="OrthoDB" id="5837390at2759"/>
<keyword evidence="1" id="KW-0812">Transmembrane</keyword>
<dbReference type="Proteomes" id="UP000230423">
    <property type="component" value="Unassembled WGS sequence"/>
</dbReference>
<dbReference type="EMBL" id="KZ352276">
    <property type="protein sequence ID" value="PIO62299.1"/>
    <property type="molecule type" value="Genomic_DNA"/>
</dbReference>
<evidence type="ECO:0000256" key="1">
    <source>
        <dbReference type="SAM" id="Phobius"/>
    </source>
</evidence>
<reference evidence="2 3" key="1">
    <citation type="submission" date="2015-09" db="EMBL/GenBank/DDBJ databases">
        <title>Draft genome of the parasitic nematode Teladorsagia circumcincta isolate WARC Sus (inbred).</title>
        <authorList>
            <person name="Mitreva M."/>
        </authorList>
    </citation>
    <scope>NUCLEOTIDE SEQUENCE [LARGE SCALE GENOMIC DNA]</scope>
    <source>
        <strain evidence="2 3">S</strain>
    </source>
</reference>
<keyword evidence="1" id="KW-0472">Membrane</keyword>
<feature type="transmembrane region" description="Helical" evidence="1">
    <location>
        <begin position="35"/>
        <end position="54"/>
    </location>
</feature>
<evidence type="ECO:0000313" key="2">
    <source>
        <dbReference type="EMBL" id="PIO62299.1"/>
    </source>
</evidence>
<accession>A0A2G9TW99</accession>
<protein>
    <submittedName>
        <fullName evidence="2">Uncharacterized protein</fullName>
    </submittedName>
</protein>
<gene>
    <name evidence="2" type="ORF">TELCIR_16148</name>
</gene>
<evidence type="ECO:0000313" key="3">
    <source>
        <dbReference type="Proteomes" id="UP000230423"/>
    </source>
</evidence>
<sequence>IRMRVPAGAPVPFWLAVRNKLPVLARISRPSNGTIAVVGTVLLTGTAVFAVTLYPKIENDYYKNAQMEERAQLRGTREELAHGQRVWSDPFGKK</sequence>
<organism evidence="2 3">
    <name type="scientific">Teladorsagia circumcincta</name>
    <name type="common">Brown stomach worm</name>
    <name type="synonym">Ostertagia circumcincta</name>
    <dbReference type="NCBI Taxonomy" id="45464"/>
    <lineage>
        <taxon>Eukaryota</taxon>
        <taxon>Metazoa</taxon>
        <taxon>Ecdysozoa</taxon>
        <taxon>Nematoda</taxon>
        <taxon>Chromadorea</taxon>
        <taxon>Rhabditida</taxon>
        <taxon>Rhabditina</taxon>
        <taxon>Rhabditomorpha</taxon>
        <taxon>Strongyloidea</taxon>
        <taxon>Trichostrongylidae</taxon>
        <taxon>Teladorsagia</taxon>
    </lineage>
</organism>
<name>A0A2G9TW99_TELCI</name>
<feature type="non-terminal residue" evidence="2">
    <location>
        <position position="1"/>
    </location>
</feature>
<keyword evidence="1" id="KW-1133">Transmembrane helix</keyword>
<dbReference type="AlphaFoldDB" id="A0A2G9TW99"/>